<dbReference type="Pfam" id="PF14525">
    <property type="entry name" value="AraC_binding_2"/>
    <property type="match status" value="1"/>
</dbReference>
<evidence type="ECO:0000313" key="5">
    <source>
        <dbReference type="EMBL" id="MDQ1122829.1"/>
    </source>
</evidence>
<gene>
    <name evidence="5" type="ORF">QE412_001402</name>
</gene>
<accession>A0ABU0TT36</accession>
<evidence type="ECO:0000256" key="1">
    <source>
        <dbReference type="ARBA" id="ARBA00023015"/>
    </source>
</evidence>
<name>A0ABU0TT36_MICTR</name>
<organism evidence="5 6">
    <name type="scientific">Microbacterium trichothecenolyticum</name>
    <name type="common">Aureobacterium trichothecenolyticum</name>
    <dbReference type="NCBI Taxonomy" id="69370"/>
    <lineage>
        <taxon>Bacteria</taxon>
        <taxon>Bacillati</taxon>
        <taxon>Actinomycetota</taxon>
        <taxon>Actinomycetes</taxon>
        <taxon>Micrococcales</taxon>
        <taxon>Microbacteriaceae</taxon>
        <taxon>Microbacterium</taxon>
    </lineage>
</organism>
<evidence type="ECO:0000313" key="6">
    <source>
        <dbReference type="Proteomes" id="UP001226691"/>
    </source>
</evidence>
<proteinExistence type="predicted"/>
<dbReference type="PROSITE" id="PS01124">
    <property type="entry name" value="HTH_ARAC_FAMILY_2"/>
    <property type="match status" value="1"/>
</dbReference>
<evidence type="ECO:0000259" key="4">
    <source>
        <dbReference type="PROSITE" id="PS01124"/>
    </source>
</evidence>
<dbReference type="InterPro" id="IPR018060">
    <property type="entry name" value="HTH_AraC"/>
</dbReference>
<evidence type="ECO:0000256" key="3">
    <source>
        <dbReference type="ARBA" id="ARBA00023163"/>
    </source>
</evidence>
<dbReference type="RefSeq" id="WP_307481532.1">
    <property type="nucleotide sequence ID" value="NZ_JAUTBF010000001.1"/>
</dbReference>
<keyword evidence="6" id="KW-1185">Reference proteome</keyword>
<dbReference type="SUPFAM" id="SSF46689">
    <property type="entry name" value="Homeodomain-like"/>
    <property type="match status" value="1"/>
</dbReference>
<dbReference type="InterPro" id="IPR050204">
    <property type="entry name" value="AraC_XylS_family_regulators"/>
</dbReference>
<dbReference type="InterPro" id="IPR035418">
    <property type="entry name" value="AraC-bd_2"/>
</dbReference>
<dbReference type="PANTHER" id="PTHR46796:SF6">
    <property type="entry name" value="ARAC SUBFAMILY"/>
    <property type="match status" value="1"/>
</dbReference>
<dbReference type="InterPro" id="IPR009057">
    <property type="entry name" value="Homeodomain-like_sf"/>
</dbReference>
<reference evidence="5 6" key="1">
    <citation type="submission" date="2023-07" db="EMBL/GenBank/DDBJ databases">
        <title>Functional and genomic diversity of the sorghum phyllosphere microbiome.</title>
        <authorList>
            <person name="Shade A."/>
        </authorList>
    </citation>
    <scope>NUCLEOTIDE SEQUENCE [LARGE SCALE GENOMIC DNA]</scope>
    <source>
        <strain evidence="5 6">SORGH_AS_1207</strain>
    </source>
</reference>
<feature type="domain" description="HTH araC/xylS-type" evidence="4">
    <location>
        <begin position="212"/>
        <end position="316"/>
    </location>
</feature>
<keyword evidence="3" id="KW-0804">Transcription</keyword>
<sequence>MQRWDTREKRPSEQYAYWREVVCAAFTPLRPAARGTHDDWTRTGLEGHVESRPFGPVNGAEIATCAQVIHHGPDEVKRVDDEVVFVNLMLDGRCIVAQDGRRSMSGPGTFSIVDVTRPFSLDYLDPWRTVSFRVPARDIPDGLRANATARTFSAGSGLGAVIADTVRASWMQASRMSAGEADAVGIAVASLTRALSHASPTAAVAEEDGGDEILRRSIEHHLERHIRFVDTSPAAIARHFAISVRKLHQLYESAPLTFGQTVMRLRVLACADDLRAECGRVTMTHLAAKWGFSDLSHLHRAFRHHLGQTPREVLAQLDTGDLAQMRAG</sequence>
<dbReference type="PANTHER" id="PTHR46796">
    <property type="entry name" value="HTH-TYPE TRANSCRIPTIONAL ACTIVATOR RHAS-RELATED"/>
    <property type="match status" value="1"/>
</dbReference>
<dbReference type="SMART" id="SM00342">
    <property type="entry name" value="HTH_ARAC"/>
    <property type="match status" value="1"/>
</dbReference>
<keyword evidence="1" id="KW-0805">Transcription regulation</keyword>
<dbReference type="Proteomes" id="UP001226691">
    <property type="component" value="Unassembled WGS sequence"/>
</dbReference>
<dbReference type="EMBL" id="JAUTBF010000001">
    <property type="protein sequence ID" value="MDQ1122829.1"/>
    <property type="molecule type" value="Genomic_DNA"/>
</dbReference>
<keyword evidence="2" id="KW-0238">DNA-binding</keyword>
<evidence type="ECO:0000256" key="2">
    <source>
        <dbReference type="ARBA" id="ARBA00023125"/>
    </source>
</evidence>
<dbReference type="Pfam" id="PF12833">
    <property type="entry name" value="HTH_18"/>
    <property type="match status" value="1"/>
</dbReference>
<comment type="caution">
    <text evidence="5">The sequence shown here is derived from an EMBL/GenBank/DDBJ whole genome shotgun (WGS) entry which is preliminary data.</text>
</comment>
<protein>
    <submittedName>
        <fullName evidence="5">AraC-like DNA-binding protein</fullName>
    </submittedName>
</protein>
<dbReference type="Gene3D" id="1.10.10.60">
    <property type="entry name" value="Homeodomain-like"/>
    <property type="match status" value="1"/>
</dbReference>